<dbReference type="EMBL" id="JAAYQL010000039">
    <property type="protein sequence ID" value="NLK32525.1"/>
    <property type="molecule type" value="Genomic_DNA"/>
</dbReference>
<reference evidence="2" key="2">
    <citation type="submission" date="2018-10" db="EMBL/GenBank/DDBJ databases">
        <authorList>
            <person name="Fischer M.A."/>
            <person name="Kern T."/>
            <person name="Deppenmeier U."/>
            <person name="Schmitz R.A."/>
            <person name="Rother M."/>
        </authorList>
    </citation>
    <scope>NUCLEOTIDE SEQUENCE</scope>
    <source>
        <strain evidence="2">E03.2</strain>
    </source>
</reference>
<dbReference type="OrthoDB" id="137690at2157"/>
<feature type="transmembrane region" description="Helical" evidence="1">
    <location>
        <begin position="12"/>
        <end position="31"/>
    </location>
</feature>
<dbReference type="RefSeq" id="WP_054299784.1">
    <property type="nucleotide sequence ID" value="NZ_CP032683.1"/>
</dbReference>
<accession>A0A660HRT5</accession>
<evidence type="ECO:0000313" key="5">
    <source>
        <dbReference type="Proteomes" id="UP000585579"/>
    </source>
</evidence>
<gene>
    <name evidence="2" type="ORF">AOB57_006935</name>
    <name evidence="3" type="ORF">GX302_06730</name>
</gene>
<feature type="transmembrane region" description="Helical" evidence="1">
    <location>
        <begin position="122"/>
        <end position="140"/>
    </location>
</feature>
<proteinExistence type="predicted"/>
<reference evidence="3 5" key="3">
    <citation type="journal article" date="2020" name="Biotechnol. Biofuels">
        <title>New insights from the biogas microbiome by comprehensive genome-resolved metagenomics of nearly 1600 species originating from multiple anaerobic digesters.</title>
        <authorList>
            <person name="Campanaro S."/>
            <person name="Treu L."/>
            <person name="Rodriguez-R L.M."/>
            <person name="Kovalovszki A."/>
            <person name="Ziels R.M."/>
            <person name="Maus I."/>
            <person name="Zhu X."/>
            <person name="Kougias P.G."/>
            <person name="Basile A."/>
            <person name="Luo G."/>
            <person name="Schluter A."/>
            <person name="Konstantinidis K.T."/>
            <person name="Angelidaki I."/>
        </authorList>
    </citation>
    <scope>NUCLEOTIDE SEQUENCE [LARGE SCALE GENOMIC DNA]</scope>
    <source>
        <strain evidence="3">AS22ysBPME_46</strain>
    </source>
</reference>
<feature type="transmembrane region" description="Helical" evidence="1">
    <location>
        <begin position="99"/>
        <end position="116"/>
    </location>
</feature>
<feature type="transmembrane region" description="Helical" evidence="1">
    <location>
        <begin position="62"/>
        <end position="79"/>
    </location>
</feature>
<sequence length="145" mass="16917">MVYMRSALNKAPEVVGVLFGLVLFYFWLIFIDKIKMLFFSEAVLVDGNKIIKAQYWGQIDQWLVAGLILFFLIFGHYSLCSKNMSRIEKNRDIIGMKSALIGFVLWLFITIISFLFNITVTYSFNIVGGYITIIFVYFLMRKSYI</sequence>
<keyword evidence="1" id="KW-0812">Transmembrane</keyword>
<organism evidence="2 4">
    <name type="scientific">Methanosarcina flavescens</name>
    <dbReference type="NCBI Taxonomy" id="1715806"/>
    <lineage>
        <taxon>Archaea</taxon>
        <taxon>Methanobacteriati</taxon>
        <taxon>Methanobacteriota</taxon>
        <taxon>Stenosarchaea group</taxon>
        <taxon>Methanomicrobia</taxon>
        <taxon>Methanosarcinales</taxon>
        <taxon>Methanosarcinaceae</taxon>
        <taxon>Methanosarcina</taxon>
    </lineage>
</organism>
<evidence type="ECO:0000313" key="4">
    <source>
        <dbReference type="Proteomes" id="UP000053087"/>
    </source>
</evidence>
<protein>
    <submittedName>
        <fullName evidence="2">Uncharacterized protein</fullName>
    </submittedName>
</protein>
<evidence type="ECO:0000313" key="3">
    <source>
        <dbReference type="EMBL" id="NLK32525.1"/>
    </source>
</evidence>
<dbReference type="EMBL" id="CP032683">
    <property type="protein sequence ID" value="AYK14968.1"/>
    <property type="molecule type" value="Genomic_DNA"/>
</dbReference>
<keyword evidence="1" id="KW-0472">Membrane</keyword>
<name>A0A660HRT5_9EURY</name>
<reference evidence="2 4" key="1">
    <citation type="journal article" date="2016" name="Int. J. Syst. Evol. Microbiol.">
        <title>Methanosarcina flavescens sp. nov., a methanogenic archaeon isolated from a full-scale anaerobic digester.</title>
        <authorList>
            <person name="Kern T."/>
            <person name="Fischer M.A."/>
            <person name="Deppenmeier U."/>
            <person name="Schmitz R.A."/>
            <person name="Rother M."/>
        </authorList>
    </citation>
    <scope>NUCLEOTIDE SEQUENCE [LARGE SCALE GENOMIC DNA]</scope>
    <source>
        <strain evidence="2 4">E03.2</strain>
    </source>
</reference>
<dbReference type="Proteomes" id="UP000585579">
    <property type="component" value="Unassembled WGS sequence"/>
</dbReference>
<evidence type="ECO:0000256" key="1">
    <source>
        <dbReference type="SAM" id="Phobius"/>
    </source>
</evidence>
<dbReference type="Proteomes" id="UP000053087">
    <property type="component" value="Chromosome"/>
</dbReference>
<dbReference type="KEGG" id="mfz:AOB57_006935"/>
<keyword evidence="4" id="KW-1185">Reference proteome</keyword>
<dbReference type="AlphaFoldDB" id="A0A660HRT5"/>
<dbReference type="GeneID" id="53687839"/>
<evidence type="ECO:0000313" key="2">
    <source>
        <dbReference type="EMBL" id="AYK14968.1"/>
    </source>
</evidence>
<keyword evidence="1" id="KW-1133">Transmembrane helix</keyword>